<dbReference type="InterPro" id="IPR059100">
    <property type="entry name" value="TSP3_bac"/>
</dbReference>
<reference evidence="6 7" key="1">
    <citation type="journal article" date="2014" name="Acta Crystallogr. D">
        <title>Structure-based characterization and antifreeze properties of a hyperactive ice-binding protein from the Antarctic bacterium Flavobacterium frigoris PS1.</title>
        <authorList>
            <person name="Do H."/>
            <person name="Kim S.J."/>
            <person name="Kim H.J."/>
            <person name="Lee J.H."/>
        </authorList>
    </citation>
    <scope>NUCLEOTIDE SEQUENCE [LARGE SCALE GENOMIC DNA]</scope>
    <source>
        <strain evidence="6 7">PS1</strain>
    </source>
</reference>
<accession>H7FVY7</accession>
<keyword evidence="7" id="KW-1185">Reference proteome</keyword>
<dbReference type="PROSITE" id="PS00018">
    <property type="entry name" value="EF_HAND_1"/>
    <property type="match status" value="1"/>
</dbReference>
<feature type="region of interest" description="Disordered" evidence="5">
    <location>
        <begin position="233"/>
        <end position="271"/>
    </location>
</feature>
<dbReference type="Proteomes" id="UP000005566">
    <property type="component" value="Unassembled WGS sequence"/>
</dbReference>
<feature type="region of interest" description="Disordered" evidence="5">
    <location>
        <begin position="315"/>
        <end position="336"/>
    </location>
</feature>
<keyword evidence="4" id="KW-0106">Calcium</keyword>
<dbReference type="Pfam" id="PF13585">
    <property type="entry name" value="CHU_C"/>
    <property type="match status" value="1"/>
</dbReference>
<dbReference type="PANTHER" id="PTHR37467:SF1">
    <property type="entry name" value="EXPORTED CALCIUM-BINDING GLYCOPROTEIN"/>
    <property type="match status" value="1"/>
</dbReference>
<dbReference type="NCBIfam" id="NF012211">
    <property type="entry name" value="tand_rpt_95"/>
    <property type="match status" value="2"/>
</dbReference>
<feature type="compositionally biased region" description="Polar residues" evidence="5">
    <location>
        <begin position="233"/>
        <end position="245"/>
    </location>
</feature>
<dbReference type="AlphaFoldDB" id="H7FVY7"/>
<evidence type="ECO:0000256" key="2">
    <source>
        <dbReference type="ARBA" id="ARBA00022525"/>
    </source>
</evidence>
<dbReference type="eggNOG" id="COG2304">
    <property type="taxonomic scope" value="Bacteria"/>
</dbReference>
<dbReference type="PANTHER" id="PTHR37467">
    <property type="entry name" value="EXPORTED CALCIUM-BINDING GLYCOPROTEIN-RELATED"/>
    <property type="match status" value="1"/>
</dbReference>
<name>H7FVY7_FLAFP</name>
<comment type="caution">
    <text evidence="6">The sequence shown here is derived from an EMBL/GenBank/DDBJ whole genome shotgun (WGS) entry which is preliminary data.</text>
</comment>
<dbReference type="Pfam" id="PF17963">
    <property type="entry name" value="Big_9"/>
    <property type="match status" value="2"/>
</dbReference>
<sequence>MDSFNYTVTDGNSSDIGLVTITVTAVNDAPVAVDDNITAIEDTVFNSTVDLDANDTDADGDTLTVVSGTITTAQGGTVVLTSNGSYTYTPVLNYNGLDSFNYTVTDGNSSDIGLVTITVTAVNDAPVAVDDAATTNPGVLVRIPVLANDKDIEADFLTVTIITPSTKGIVVVNEDGTVNYTPNLSFTVGTDTFEYQVCDSAGLCDIGSVTIGIANCTDSPNLDCDSDGLVNSEENAIGTNPLNSDSDGDGVTDGEEVTLGTDPLNPDTDGDGVIDGTEFIDETNPIDGCDAIEEHVSVPQSAAFLAGDCDGDGIANGDEIGNNPNNPKDTDGDGIPDYLEPNNISKEEVFVNQLMTPNGDGYNDILVIENLDNFPQNTVKIYNRWGVLVWDTQSYNSQTNFFSGKSRGRITISGNEMLPAGTYFYVIDYINNNKERINKSGYIYIN</sequence>
<organism evidence="6 7">
    <name type="scientific">Flavobacterium frigoris (strain PS1)</name>
    <dbReference type="NCBI Taxonomy" id="1086011"/>
    <lineage>
        <taxon>Bacteria</taxon>
        <taxon>Pseudomonadati</taxon>
        <taxon>Bacteroidota</taxon>
        <taxon>Flavobacteriia</taxon>
        <taxon>Flavobacteriales</taxon>
        <taxon>Flavobacteriaceae</taxon>
        <taxon>Flavobacterium</taxon>
    </lineage>
</organism>
<evidence type="ECO:0000313" key="7">
    <source>
        <dbReference type="Proteomes" id="UP000005566"/>
    </source>
</evidence>
<evidence type="ECO:0000313" key="6">
    <source>
        <dbReference type="EMBL" id="EIA07353.1"/>
    </source>
</evidence>
<proteinExistence type="predicted"/>
<feature type="compositionally biased region" description="Acidic residues" evidence="5">
    <location>
        <begin position="246"/>
        <end position="256"/>
    </location>
</feature>
<dbReference type="EMBL" id="AHKF01000030">
    <property type="protein sequence ID" value="EIA07353.1"/>
    <property type="molecule type" value="Genomic_DNA"/>
</dbReference>
<evidence type="ECO:0008006" key="8">
    <source>
        <dbReference type="Google" id="ProtNLM"/>
    </source>
</evidence>
<dbReference type="Gene3D" id="2.60.40.2810">
    <property type="match status" value="2"/>
</dbReference>
<evidence type="ECO:0000256" key="1">
    <source>
        <dbReference type="ARBA" id="ARBA00004613"/>
    </source>
</evidence>
<keyword evidence="3" id="KW-0732">Signal</keyword>
<evidence type="ECO:0000256" key="5">
    <source>
        <dbReference type="SAM" id="MobiDB-lite"/>
    </source>
</evidence>
<dbReference type="InterPro" id="IPR026341">
    <property type="entry name" value="T9SS_type_B"/>
</dbReference>
<protein>
    <recommendedName>
        <fullName evidence="8">Gliding motility-associated C-terminal domain-containing protein</fullName>
    </recommendedName>
</protein>
<dbReference type="InterPro" id="IPR018247">
    <property type="entry name" value="EF_Hand_1_Ca_BS"/>
</dbReference>
<comment type="subcellular location">
    <subcellularLocation>
        <location evidence="1">Secreted</location>
    </subcellularLocation>
</comment>
<keyword evidence="2" id="KW-0964">Secreted</keyword>
<dbReference type="NCBIfam" id="TIGR04131">
    <property type="entry name" value="Bac_Flav_CTERM"/>
    <property type="match status" value="1"/>
</dbReference>
<dbReference type="eggNOG" id="COG1361">
    <property type="taxonomic scope" value="Bacteria"/>
</dbReference>
<dbReference type="Pfam" id="PF18884">
    <property type="entry name" value="TSP3_bac"/>
    <property type="match status" value="5"/>
</dbReference>
<evidence type="ECO:0000256" key="4">
    <source>
        <dbReference type="ARBA" id="ARBA00022837"/>
    </source>
</evidence>
<dbReference type="PATRIC" id="fig|1086011.3.peg.3289"/>
<dbReference type="STRING" id="1086011.HJ01_03358"/>
<evidence type="ECO:0000256" key="3">
    <source>
        <dbReference type="ARBA" id="ARBA00022729"/>
    </source>
</evidence>
<gene>
    <name evidence="6" type="ORF">HJ01_03358</name>
</gene>
<dbReference type="InterPro" id="IPR053180">
    <property type="entry name" value="Ca-binding_acidic-repeat"/>
</dbReference>